<accession>A0ABS8EI11</accession>
<evidence type="ECO:0000313" key="12">
    <source>
        <dbReference type="EMBL" id="MCC0100667.1"/>
    </source>
</evidence>
<comment type="subcellular location">
    <subcellularLocation>
        <location evidence="1">Cytoplasm</location>
    </subcellularLocation>
</comment>
<reference evidence="12 13" key="1">
    <citation type="submission" date="2021-08" db="EMBL/GenBank/DDBJ databases">
        <title>Genomic Architecture of Streptomyces flavotricini NGL1 and Streptomyces erythrochromogenes HMS4 With Differential Plant Beneficial attributes and laccase production capabilities.</title>
        <authorList>
            <person name="Salwan R."/>
            <person name="Kaur R."/>
            <person name="Sharma V."/>
        </authorList>
    </citation>
    <scope>NUCLEOTIDE SEQUENCE [LARGE SCALE GENOMIC DNA]</scope>
    <source>
        <strain evidence="12 13">NGL1</strain>
    </source>
</reference>
<evidence type="ECO:0000256" key="4">
    <source>
        <dbReference type="ARBA" id="ARBA00013346"/>
    </source>
</evidence>
<keyword evidence="8" id="KW-0949">S-adenosyl-L-methionine</keyword>
<dbReference type="InterPro" id="IPR000682">
    <property type="entry name" value="PCMT"/>
</dbReference>
<dbReference type="SUPFAM" id="SSF53335">
    <property type="entry name" value="S-adenosyl-L-methionine-dependent methyltransferases"/>
    <property type="match status" value="1"/>
</dbReference>
<dbReference type="Proteomes" id="UP001520654">
    <property type="component" value="Unassembled WGS sequence"/>
</dbReference>
<name>A0ABS8EI11_9ACTN</name>
<proteinExistence type="inferred from homology"/>
<evidence type="ECO:0000256" key="6">
    <source>
        <dbReference type="ARBA" id="ARBA00022603"/>
    </source>
</evidence>
<evidence type="ECO:0000256" key="9">
    <source>
        <dbReference type="ARBA" id="ARBA00030757"/>
    </source>
</evidence>
<keyword evidence="5" id="KW-0963">Cytoplasm</keyword>
<gene>
    <name evidence="12" type="ORF">K7B10_39135</name>
</gene>
<protein>
    <recommendedName>
        <fullName evidence="4">Protein-L-isoaspartate O-methyltransferase</fullName>
        <ecNumber evidence="3">2.1.1.77</ecNumber>
    </recommendedName>
    <alternativeName>
        <fullName evidence="11">L-isoaspartyl protein carboxyl methyltransferase</fullName>
    </alternativeName>
    <alternativeName>
        <fullName evidence="9">Protein L-isoaspartyl methyltransferase</fullName>
    </alternativeName>
    <alternativeName>
        <fullName evidence="10">Protein-beta-aspartate methyltransferase</fullName>
    </alternativeName>
</protein>
<evidence type="ECO:0000256" key="7">
    <source>
        <dbReference type="ARBA" id="ARBA00022679"/>
    </source>
</evidence>
<dbReference type="GO" id="GO:0008168">
    <property type="term" value="F:methyltransferase activity"/>
    <property type="evidence" value="ECO:0007669"/>
    <property type="project" value="UniProtKB-KW"/>
</dbReference>
<evidence type="ECO:0000313" key="13">
    <source>
        <dbReference type="Proteomes" id="UP001520654"/>
    </source>
</evidence>
<dbReference type="PANTHER" id="PTHR11579">
    <property type="entry name" value="PROTEIN-L-ISOASPARTATE O-METHYLTRANSFERASE"/>
    <property type="match status" value="1"/>
</dbReference>
<evidence type="ECO:0000256" key="2">
    <source>
        <dbReference type="ARBA" id="ARBA00005369"/>
    </source>
</evidence>
<dbReference type="EC" id="2.1.1.77" evidence="3"/>
<comment type="similarity">
    <text evidence="2">Belongs to the methyltransferase superfamily. L-isoaspartyl/D-aspartyl protein methyltransferase family.</text>
</comment>
<evidence type="ECO:0000256" key="8">
    <source>
        <dbReference type="ARBA" id="ARBA00022691"/>
    </source>
</evidence>
<dbReference type="CDD" id="cd02440">
    <property type="entry name" value="AdoMet_MTases"/>
    <property type="match status" value="1"/>
</dbReference>
<evidence type="ECO:0000256" key="3">
    <source>
        <dbReference type="ARBA" id="ARBA00011890"/>
    </source>
</evidence>
<evidence type="ECO:0000256" key="1">
    <source>
        <dbReference type="ARBA" id="ARBA00004496"/>
    </source>
</evidence>
<dbReference type="Pfam" id="PF01135">
    <property type="entry name" value="PCMT"/>
    <property type="match status" value="1"/>
</dbReference>
<dbReference type="RefSeq" id="WP_229344518.1">
    <property type="nucleotide sequence ID" value="NZ_JAINUL010000001.1"/>
</dbReference>
<dbReference type="InterPro" id="IPR029063">
    <property type="entry name" value="SAM-dependent_MTases_sf"/>
</dbReference>
<comment type="caution">
    <text evidence="12">The sequence shown here is derived from an EMBL/GenBank/DDBJ whole genome shotgun (WGS) entry which is preliminary data.</text>
</comment>
<dbReference type="GO" id="GO:0032259">
    <property type="term" value="P:methylation"/>
    <property type="evidence" value="ECO:0007669"/>
    <property type="project" value="UniProtKB-KW"/>
</dbReference>
<keyword evidence="6 12" id="KW-0489">Methyltransferase</keyword>
<keyword evidence="13" id="KW-1185">Reference proteome</keyword>
<evidence type="ECO:0000256" key="5">
    <source>
        <dbReference type="ARBA" id="ARBA00022490"/>
    </source>
</evidence>
<organism evidence="12 13">
    <name type="scientific">Streptomyces flavotricini</name>
    <dbReference type="NCBI Taxonomy" id="66888"/>
    <lineage>
        <taxon>Bacteria</taxon>
        <taxon>Bacillati</taxon>
        <taxon>Actinomycetota</taxon>
        <taxon>Actinomycetes</taxon>
        <taxon>Kitasatosporales</taxon>
        <taxon>Streptomycetaceae</taxon>
        <taxon>Streptomyces</taxon>
    </lineage>
</organism>
<keyword evidence="7" id="KW-0808">Transferase</keyword>
<dbReference type="PANTHER" id="PTHR11579:SF0">
    <property type="entry name" value="PROTEIN-L-ISOASPARTATE(D-ASPARTATE) O-METHYLTRANSFERASE"/>
    <property type="match status" value="1"/>
</dbReference>
<dbReference type="Gene3D" id="3.40.50.150">
    <property type="entry name" value="Vaccinia Virus protein VP39"/>
    <property type="match status" value="1"/>
</dbReference>
<dbReference type="EMBL" id="JAINUL010000001">
    <property type="protein sequence ID" value="MCC0100667.1"/>
    <property type="molecule type" value="Genomic_DNA"/>
</dbReference>
<sequence length="393" mass="41256">MPTAPDAPAAGTLADGLLGQVAEQLGRPLPACLQEAFQRVPRHRFLPDRIWLRDGSGGYRPVDRTTDPADWLAAAYTDQPLVTHFTGGLPSSSASMPSMVARMLLLAGLTEPNGPDQAPLRVLELGAGTGFNAGLLCILAGDEQVTTIDLDPDLAATAQENLKRVGRAPTVVAADGAGGWPPGAPYDVVLATFSVDHIPPKWLTGLRPAGGRIVTPWTSAWCSYGTLELTATEGGQAHGRFHSFASFMPMARPHAKSHPPTTTPAGDDSAAFSATGLSPWAVAGGDLDAEFHIGLTVPGASYSWDTSGDHAHTRLQIQDPATGSWATVDYDGRTAAEFAVTQAGSRRLWDEVTAAYRRWEELGRPSVDSYGLTVTAGATVMWAGSPASPVAES</sequence>
<evidence type="ECO:0000256" key="10">
    <source>
        <dbReference type="ARBA" id="ARBA00031323"/>
    </source>
</evidence>
<evidence type="ECO:0000256" key="11">
    <source>
        <dbReference type="ARBA" id="ARBA00031350"/>
    </source>
</evidence>